<dbReference type="PANTHER" id="PTHR11102:SF160">
    <property type="entry name" value="ERAD-ASSOCIATED E3 UBIQUITIN-PROTEIN LIGASE COMPONENT HRD3"/>
    <property type="match status" value="1"/>
</dbReference>
<protein>
    <submittedName>
        <fullName evidence="2">Tetratricopeptide repeat protein</fullName>
    </submittedName>
</protein>
<dbReference type="EMBL" id="JBIUVY010000059">
    <property type="protein sequence ID" value="MFJ2289353.1"/>
    <property type="molecule type" value="Genomic_DNA"/>
</dbReference>
<comment type="caution">
    <text evidence="2">The sequence shown here is derived from an EMBL/GenBank/DDBJ whole genome shotgun (WGS) entry which is preliminary data.</text>
</comment>
<proteinExistence type="predicted"/>
<accession>A0ABW8DQ45</accession>
<dbReference type="Gene3D" id="1.25.40.10">
    <property type="entry name" value="Tetratricopeptide repeat domain"/>
    <property type="match status" value="2"/>
</dbReference>
<feature type="chain" id="PRO_5045734557" evidence="1">
    <location>
        <begin position="22"/>
        <end position="323"/>
    </location>
</feature>
<dbReference type="Proteomes" id="UP001617296">
    <property type="component" value="Unassembled WGS sequence"/>
</dbReference>
<keyword evidence="1" id="KW-0732">Signal</keyword>
<gene>
    <name evidence="2" type="ORF">ACIOUF_23865</name>
</gene>
<dbReference type="SUPFAM" id="SSF81901">
    <property type="entry name" value="HCP-like"/>
    <property type="match status" value="2"/>
</dbReference>
<sequence>MIKTIYAIILYSIFLSTSAFAELTSDQQVAKNKGLILYQQSDWYDSQPLLKIAADAGDSTAQYYLGEAIRLSNRYTTEDAKKWYESAAKQGDLYAMLRLSNSHDLCKEMGSCSGKSDEEWRNYALQVANERAEKGDTEAMIVLFTAKQGLQWLEKAATAGSGFAQKVLAGKYKDGEGWFLIPGSRERAVEKWFKASAESGYPPGMYLYANFLYENKASKEDVGYWLKKAAESGHIDAAGGYALTVAHLPDSYGFPLDLVEAYGITYLISHLQGGGVAPEDARRSLPEIAEKMSPQEIKDGIRFAKDWEKTHPPLSYFVPAYGY</sequence>
<name>A0ABW8DQ45_9PSED</name>
<keyword evidence="3" id="KW-1185">Reference proteome</keyword>
<evidence type="ECO:0000313" key="2">
    <source>
        <dbReference type="EMBL" id="MFJ2289353.1"/>
    </source>
</evidence>
<dbReference type="RefSeq" id="WP_401234514.1">
    <property type="nucleotide sequence ID" value="NZ_JBIUVY010000059.1"/>
</dbReference>
<dbReference type="InterPro" id="IPR011990">
    <property type="entry name" value="TPR-like_helical_dom_sf"/>
</dbReference>
<dbReference type="InterPro" id="IPR050767">
    <property type="entry name" value="Sel1_AlgK"/>
</dbReference>
<organism evidence="2 3">
    <name type="scientific">Pseudomonas iridis</name>
    <dbReference type="NCBI Taxonomy" id="2710587"/>
    <lineage>
        <taxon>Bacteria</taxon>
        <taxon>Pseudomonadati</taxon>
        <taxon>Pseudomonadota</taxon>
        <taxon>Gammaproteobacteria</taxon>
        <taxon>Pseudomonadales</taxon>
        <taxon>Pseudomonadaceae</taxon>
        <taxon>Pseudomonas</taxon>
    </lineage>
</organism>
<evidence type="ECO:0000256" key="1">
    <source>
        <dbReference type="SAM" id="SignalP"/>
    </source>
</evidence>
<evidence type="ECO:0000313" key="3">
    <source>
        <dbReference type="Proteomes" id="UP001617296"/>
    </source>
</evidence>
<feature type="signal peptide" evidence="1">
    <location>
        <begin position="1"/>
        <end position="21"/>
    </location>
</feature>
<reference evidence="2 3" key="1">
    <citation type="submission" date="2024-10" db="EMBL/GenBank/DDBJ databases">
        <title>The Natural Products Discovery Center: Release of the First 8490 Sequenced Strains for Exploring Actinobacteria Biosynthetic Diversity.</title>
        <authorList>
            <person name="Kalkreuter E."/>
            <person name="Kautsar S.A."/>
            <person name="Yang D."/>
            <person name="Bader C.D."/>
            <person name="Teijaro C.N."/>
            <person name="Fluegel L."/>
            <person name="Davis C.M."/>
            <person name="Simpson J.R."/>
            <person name="Lauterbach L."/>
            <person name="Steele A.D."/>
            <person name="Gui C."/>
            <person name="Meng S."/>
            <person name="Li G."/>
            <person name="Viehrig K."/>
            <person name="Ye F."/>
            <person name="Su P."/>
            <person name="Kiefer A.F."/>
            <person name="Nichols A."/>
            <person name="Cepeda A.J."/>
            <person name="Yan W."/>
            <person name="Fan B."/>
            <person name="Jiang Y."/>
            <person name="Adhikari A."/>
            <person name="Zheng C.-J."/>
            <person name="Schuster L."/>
            <person name="Cowan T.M."/>
            <person name="Smanski M.J."/>
            <person name="Chevrette M.G."/>
            <person name="De Carvalho L.P.S."/>
            <person name="Shen B."/>
        </authorList>
    </citation>
    <scope>NUCLEOTIDE SEQUENCE [LARGE SCALE GENOMIC DNA]</scope>
    <source>
        <strain evidence="2 3">NPDC087689</strain>
    </source>
</reference>
<dbReference type="PANTHER" id="PTHR11102">
    <property type="entry name" value="SEL-1-LIKE PROTEIN"/>
    <property type="match status" value="1"/>
</dbReference>